<feature type="binding site" evidence="5">
    <location>
        <position position="61"/>
    </location>
    <ligand>
        <name>Zn(2+)</name>
        <dbReference type="ChEBI" id="CHEBI:29105"/>
        <label>1</label>
        <note>structural</note>
    </ligand>
</feature>
<evidence type="ECO:0000313" key="8">
    <source>
        <dbReference type="EMBL" id="MES1930004.1"/>
    </source>
</evidence>
<organism evidence="8 9">
    <name type="scientific">Salinisphaera dokdonensis CL-ES53</name>
    <dbReference type="NCBI Taxonomy" id="1304272"/>
    <lineage>
        <taxon>Bacteria</taxon>
        <taxon>Pseudomonadati</taxon>
        <taxon>Pseudomonadota</taxon>
        <taxon>Gammaproteobacteria</taxon>
        <taxon>Salinisphaerales</taxon>
        <taxon>Salinisphaeraceae</taxon>
        <taxon>Salinisphaera</taxon>
    </lineage>
</organism>
<comment type="caution">
    <text evidence="8">The sequence shown here is derived from an EMBL/GenBank/DDBJ whole genome shotgun (WGS) entry which is preliminary data.</text>
</comment>
<feature type="binding site" evidence="5">
    <location>
        <position position="132"/>
    </location>
    <ligand>
        <name>Zn(2+)</name>
        <dbReference type="ChEBI" id="CHEBI:29105"/>
        <label>1</label>
        <note>structural</note>
    </ligand>
</feature>
<comment type="catalytic activity">
    <reaction evidence="5">
        <text>S-(hydroxymethyl)glutathione = glutathione + formaldehyde</text>
        <dbReference type="Rhea" id="RHEA:22488"/>
        <dbReference type="ChEBI" id="CHEBI:16842"/>
        <dbReference type="ChEBI" id="CHEBI:57925"/>
        <dbReference type="ChEBI" id="CHEBI:58758"/>
        <dbReference type="EC" id="4.4.1.22"/>
    </reaction>
</comment>
<reference evidence="8 9" key="1">
    <citation type="submission" date="2013-03" db="EMBL/GenBank/DDBJ databases">
        <title>Salinisphaera dokdonensis CL-ES53 Genome Sequencing.</title>
        <authorList>
            <person name="Li C."/>
            <person name="Lai Q."/>
            <person name="Shao Z."/>
        </authorList>
    </citation>
    <scope>NUCLEOTIDE SEQUENCE [LARGE SCALE GENOMIC DNA]</scope>
    <source>
        <strain evidence="8 9">CL-ES53</strain>
    </source>
</reference>
<dbReference type="Pfam" id="PF04828">
    <property type="entry name" value="GFA"/>
    <property type="match status" value="1"/>
</dbReference>
<comment type="pathway">
    <text evidence="5">One-carbon metabolism; formaldehyde degradation; formate from formaldehyde (glutathione route): step 1/3.</text>
</comment>
<dbReference type="Gene3D" id="3.90.1590.10">
    <property type="entry name" value="glutathione-dependent formaldehyde- activating enzyme (gfa)"/>
    <property type="match status" value="1"/>
</dbReference>
<dbReference type="SUPFAM" id="SSF51316">
    <property type="entry name" value="Mss4-like"/>
    <property type="match status" value="1"/>
</dbReference>
<feature type="region of interest" description="Disordered" evidence="6">
    <location>
        <begin position="9"/>
        <end position="47"/>
    </location>
</feature>
<accession>A0ABV2B293</accession>
<dbReference type="PIRSF" id="PIRSF033318">
    <property type="entry name" value="Formald_GSH"/>
    <property type="match status" value="1"/>
</dbReference>
<evidence type="ECO:0000256" key="1">
    <source>
        <dbReference type="ARBA" id="ARBA00005495"/>
    </source>
</evidence>
<dbReference type="InterPro" id="IPR011057">
    <property type="entry name" value="Mss4-like_sf"/>
</dbReference>
<feature type="binding site" evidence="5">
    <location>
        <position position="82"/>
    </location>
    <ligand>
        <name>Zn(2+)</name>
        <dbReference type="ChEBI" id="CHEBI:29105"/>
        <label>2</label>
        <note>catalytic</note>
    </ligand>
</feature>
<feature type="binding site" evidence="5">
    <location>
        <position position="84"/>
    </location>
    <ligand>
        <name>Zn(2+)</name>
        <dbReference type="ChEBI" id="CHEBI:29105"/>
        <label>2</label>
        <note>catalytic</note>
    </ligand>
</feature>
<dbReference type="HAMAP" id="MF_00723">
    <property type="entry name" value="Formald_GSH"/>
    <property type="match status" value="1"/>
</dbReference>
<evidence type="ECO:0000313" key="9">
    <source>
        <dbReference type="Proteomes" id="UP001460888"/>
    </source>
</evidence>
<evidence type="ECO:0000256" key="5">
    <source>
        <dbReference type="HAMAP-Rule" id="MF_00723"/>
    </source>
</evidence>
<evidence type="ECO:0000256" key="3">
    <source>
        <dbReference type="ARBA" id="ARBA00022833"/>
    </source>
</evidence>
<evidence type="ECO:0000256" key="4">
    <source>
        <dbReference type="ARBA" id="ARBA00023239"/>
    </source>
</evidence>
<protein>
    <recommendedName>
        <fullName evidence="5">Glutathione-dependent formaldehyde-activating enzyme</fullName>
        <ecNumber evidence="5">4.4.1.22</ecNumber>
    </recommendedName>
    <alternativeName>
        <fullName evidence="5">S-(hydroxymethyl)glutathione synthase</fullName>
    </alternativeName>
</protein>
<dbReference type="InterPro" id="IPR006913">
    <property type="entry name" value="CENP-V/GFA"/>
</dbReference>
<feature type="binding site" evidence="5">
    <location>
        <position position="87"/>
    </location>
    <ligand>
        <name>Zn(2+)</name>
        <dbReference type="ChEBI" id="CHEBI:29105"/>
        <label>2</label>
        <note>catalytic</note>
    </ligand>
</feature>
<dbReference type="NCBIfam" id="TIGR02820">
    <property type="entry name" value="formald_GSH"/>
    <property type="match status" value="1"/>
</dbReference>
<dbReference type="RefSeq" id="WP_353111777.1">
    <property type="nucleotide sequence ID" value="NZ_APND01000003.1"/>
</dbReference>
<evidence type="ECO:0000256" key="2">
    <source>
        <dbReference type="ARBA" id="ARBA00022723"/>
    </source>
</evidence>
<keyword evidence="9" id="KW-1185">Reference proteome</keyword>
<dbReference type="EC" id="4.4.1.22" evidence="5"/>
<feature type="domain" description="CENP-V/GFA" evidence="7">
    <location>
        <begin position="54"/>
        <end position="201"/>
    </location>
</feature>
<comment type="cofactor">
    <cofactor evidence="5">
        <name>Zn(2+)</name>
        <dbReference type="ChEBI" id="CHEBI:29105"/>
    </cofactor>
    <text evidence="5">Binds 2 Zn(2+) ions per subunit.</text>
</comment>
<evidence type="ECO:0000256" key="6">
    <source>
        <dbReference type="SAM" id="MobiDB-lite"/>
    </source>
</evidence>
<dbReference type="NCBIfam" id="NF003829">
    <property type="entry name" value="PRK05417.1"/>
    <property type="match status" value="1"/>
</dbReference>
<feature type="binding site" evidence="5">
    <location>
        <position position="129"/>
    </location>
    <ligand>
        <name>Zn(2+)</name>
        <dbReference type="ChEBI" id="CHEBI:29105"/>
        <label>1</label>
        <note>structural</note>
    </ligand>
</feature>
<keyword evidence="3 5" id="KW-0862">Zinc</keyword>
<comment type="similarity">
    <text evidence="1 5">Belongs to the Gfa family.</text>
</comment>
<dbReference type="InterPro" id="IPR014185">
    <property type="entry name" value="Formald_GSH"/>
</dbReference>
<dbReference type="Proteomes" id="UP001460888">
    <property type="component" value="Unassembled WGS sequence"/>
</dbReference>
<dbReference type="PANTHER" id="PTHR33337:SF40">
    <property type="entry name" value="CENP-V_GFA DOMAIN-CONTAINING PROTEIN-RELATED"/>
    <property type="match status" value="1"/>
</dbReference>
<dbReference type="PROSITE" id="PS51891">
    <property type="entry name" value="CENP_V_GFA"/>
    <property type="match status" value="1"/>
</dbReference>
<sequence length="224" mass="23612">MFKKIIDALTGKSHDDTPPGGSPSAPKSPGLTSGGKPSIHPSVDEGFKPGNDSFGGGILTCHCSSDPVKVKVAAQTAHNHACGCSKCWKPEGARFAVIAVVSRDAVGVEANENKLEIVDKSAAIQRHACKACGVHMFGRIEDTNHPFHGLDFVHTELSDEAGWSEPQFAAFVSSIIETGENPDNMSAIRDRLRELGMPPHDVLAPGLMDAISTHKAKQSGALPS</sequence>
<keyword evidence="2 5" id="KW-0479">Metal-binding</keyword>
<feature type="binding site" evidence="5">
    <location>
        <position position="63"/>
    </location>
    <ligand>
        <name>Zn(2+)</name>
        <dbReference type="ChEBI" id="CHEBI:29105"/>
        <label>1</label>
        <note>structural</note>
    </ligand>
</feature>
<name>A0ABV2B293_9GAMM</name>
<gene>
    <name evidence="5" type="primary">gfa</name>
    <name evidence="8" type="ORF">SADO_12139</name>
</gene>
<dbReference type="EMBL" id="APND01000003">
    <property type="protein sequence ID" value="MES1930004.1"/>
    <property type="molecule type" value="Genomic_DNA"/>
</dbReference>
<dbReference type="PANTHER" id="PTHR33337">
    <property type="entry name" value="GFA DOMAIN-CONTAINING PROTEIN"/>
    <property type="match status" value="1"/>
</dbReference>
<feature type="compositionally biased region" description="Low complexity" evidence="6">
    <location>
        <begin position="18"/>
        <end position="30"/>
    </location>
</feature>
<proteinExistence type="inferred from homology"/>
<evidence type="ECO:0000259" key="7">
    <source>
        <dbReference type="PROSITE" id="PS51891"/>
    </source>
</evidence>
<keyword evidence="4 5" id="KW-0456">Lyase</keyword>
<comment type="function">
    <text evidence="5">Catalyzes the condensation of formaldehyde and glutathione to S-hydroxymethylglutathione.</text>
</comment>